<evidence type="ECO:0000313" key="2">
    <source>
        <dbReference type="EMBL" id="GAA3035395.1"/>
    </source>
</evidence>
<accession>A0ABP6L7T0</accession>
<keyword evidence="1" id="KW-1133">Transmembrane helix</keyword>
<reference evidence="3" key="1">
    <citation type="journal article" date="2019" name="Int. J. Syst. Evol. Microbiol.">
        <title>The Global Catalogue of Microorganisms (GCM) 10K type strain sequencing project: providing services to taxonomists for standard genome sequencing and annotation.</title>
        <authorList>
            <consortium name="The Broad Institute Genomics Platform"/>
            <consortium name="The Broad Institute Genome Sequencing Center for Infectious Disease"/>
            <person name="Wu L."/>
            <person name="Ma J."/>
        </authorList>
    </citation>
    <scope>NUCLEOTIDE SEQUENCE [LARGE SCALE GENOMIC DNA]</scope>
    <source>
        <strain evidence="3">JCM 14234</strain>
    </source>
</reference>
<keyword evidence="1" id="KW-0472">Membrane</keyword>
<keyword evidence="1" id="KW-0812">Transmembrane</keyword>
<protein>
    <recommendedName>
        <fullName evidence="4">DUF3137 domain-containing protein</fullName>
    </recommendedName>
</protein>
<evidence type="ECO:0000313" key="3">
    <source>
        <dbReference type="Proteomes" id="UP001501035"/>
    </source>
</evidence>
<keyword evidence="3" id="KW-1185">Reference proteome</keyword>
<organism evidence="2 3">
    <name type="scientific">Gordonia defluvii</name>
    <dbReference type="NCBI Taxonomy" id="283718"/>
    <lineage>
        <taxon>Bacteria</taxon>
        <taxon>Bacillati</taxon>
        <taxon>Actinomycetota</taxon>
        <taxon>Actinomycetes</taxon>
        <taxon>Mycobacteriales</taxon>
        <taxon>Gordoniaceae</taxon>
        <taxon>Gordonia</taxon>
    </lineage>
</organism>
<proteinExistence type="predicted"/>
<name>A0ABP6L7T0_9ACTN</name>
<sequence>MRSIVPSPRLSLALTLLTLVAVIAAQVAYWPITGRLASSLMIAATTPLWAVLPAGVVFKVLRRPELRRWSAATGFHLDEQPSWPPPAYDVAPFNIARARRKRVRTAMNGTVGAYPAWYVHYTWLNNNRINISTHYRNVFGLTLPQALPPLSIGPTISPEAGHTVEFESITFNEQWLVTCPDERFAKGALPPTTLDGLLSMDLPVTANTRIVLMGRNLLAISLGGVRGADISRLYEALRIIADGIPRHVWQEYGR</sequence>
<feature type="transmembrane region" description="Helical" evidence="1">
    <location>
        <begin position="40"/>
        <end position="61"/>
    </location>
</feature>
<gene>
    <name evidence="2" type="ORF">GCM10010528_15240</name>
</gene>
<comment type="caution">
    <text evidence="2">The sequence shown here is derived from an EMBL/GenBank/DDBJ whole genome shotgun (WGS) entry which is preliminary data.</text>
</comment>
<dbReference type="EMBL" id="BAAAVS010000021">
    <property type="protein sequence ID" value="GAA3035395.1"/>
    <property type="molecule type" value="Genomic_DNA"/>
</dbReference>
<evidence type="ECO:0008006" key="4">
    <source>
        <dbReference type="Google" id="ProtNLM"/>
    </source>
</evidence>
<dbReference type="Proteomes" id="UP001501035">
    <property type="component" value="Unassembled WGS sequence"/>
</dbReference>
<evidence type="ECO:0000256" key="1">
    <source>
        <dbReference type="SAM" id="Phobius"/>
    </source>
</evidence>